<name>X1H2N0_9ZZZZ</name>
<evidence type="ECO:0000313" key="1">
    <source>
        <dbReference type="EMBL" id="GAH64421.1"/>
    </source>
</evidence>
<feature type="non-terminal residue" evidence="1">
    <location>
        <position position="30"/>
    </location>
</feature>
<sequence length="30" mass="3491">MDTDDKLTIRTYHDFNGGYVVHAVEDYEDA</sequence>
<organism evidence="1">
    <name type="scientific">marine sediment metagenome</name>
    <dbReference type="NCBI Taxonomy" id="412755"/>
    <lineage>
        <taxon>unclassified sequences</taxon>
        <taxon>metagenomes</taxon>
        <taxon>ecological metagenomes</taxon>
    </lineage>
</organism>
<gene>
    <name evidence="1" type="ORF">S03H2_46524</name>
</gene>
<proteinExistence type="predicted"/>
<dbReference type="EMBL" id="BARU01029218">
    <property type="protein sequence ID" value="GAH64421.1"/>
    <property type="molecule type" value="Genomic_DNA"/>
</dbReference>
<protein>
    <submittedName>
        <fullName evidence="1">Uncharacterized protein</fullName>
    </submittedName>
</protein>
<dbReference type="AlphaFoldDB" id="X1H2N0"/>
<comment type="caution">
    <text evidence="1">The sequence shown here is derived from an EMBL/GenBank/DDBJ whole genome shotgun (WGS) entry which is preliminary data.</text>
</comment>
<accession>X1H2N0</accession>
<reference evidence="1" key="1">
    <citation type="journal article" date="2014" name="Front. Microbiol.">
        <title>High frequency of phylogenetically diverse reductive dehalogenase-homologous genes in deep subseafloor sedimentary metagenomes.</title>
        <authorList>
            <person name="Kawai M."/>
            <person name="Futagami T."/>
            <person name="Toyoda A."/>
            <person name="Takaki Y."/>
            <person name="Nishi S."/>
            <person name="Hori S."/>
            <person name="Arai W."/>
            <person name="Tsubouchi T."/>
            <person name="Morono Y."/>
            <person name="Uchiyama I."/>
            <person name="Ito T."/>
            <person name="Fujiyama A."/>
            <person name="Inagaki F."/>
            <person name="Takami H."/>
        </authorList>
    </citation>
    <scope>NUCLEOTIDE SEQUENCE</scope>
    <source>
        <strain evidence="1">Expedition CK06-06</strain>
    </source>
</reference>